<evidence type="ECO:0000313" key="4">
    <source>
        <dbReference type="Proteomes" id="UP000270924"/>
    </source>
</evidence>
<dbReference type="InterPro" id="IPR019371">
    <property type="entry name" value="KxDL_dom"/>
</dbReference>
<dbReference type="Pfam" id="PF10241">
    <property type="entry name" value="KxDL"/>
    <property type="match status" value="1"/>
</dbReference>
<dbReference type="FunCoup" id="A0A3P7ET07">
    <property type="interactions" value="910"/>
</dbReference>
<dbReference type="GO" id="GO:0032418">
    <property type="term" value="P:lysosome localization"/>
    <property type="evidence" value="ECO:0007669"/>
    <property type="project" value="TreeGrafter"/>
</dbReference>
<dbReference type="Proteomes" id="UP000270924">
    <property type="component" value="Unassembled WGS sequence"/>
</dbReference>
<evidence type="ECO:0000256" key="1">
    <source>
        <dbReference type="ARBA" id="ARBA00005913"/>
    </source>
</evidence>
<dbReference type="GO" id="GO:0099078">
    <property type="term" value="C:BORC complex"/>
    <property type="evidence" value="ECO:0007669"/>
    <property type="project" value="TreeGrafter"/>
</dbReference>
<evidence type="ECO:0000313" key="3">
    <source>
        <dbReference type="EMBL" id="VDM23036.1"/>
    </source>
</evidence>
<dbReference type="OrthoDB" id="10258877at2759"/>
<dbReference type="EMBL" id="UYWW01013127">
    <property type="protein sequence ID" value="VDM23036.1"/>
    <property type="molecule type" value="Genomic_DNA"/>
</dbReference>
<dbReference type="AlphaFoldDB" id="A0A3P7ET07"/>
<evidence type="ECO:0000259" key="2">
    <source>
        <dbReference type="Pfam" id="PF10241"/>
    </source>
</evidence>
<reference evidence="3 4" key="1">
    <citation type="submission" date="2018-11" db="EMBL/GenBank/DDBJ databases">
        <authorList>
            <consortium name="Pathogen Informatics"/>
        </authorList>
    </citation>
    <scope>NUCLEOTIDE SEQUENCE [LARGE SCALE GENOMIC DNA]</scope>
</reference>
<dbReference type="OMA" id="KELIMGM"/>
<keyword evidence="4" id="KW-1185">Reference proteome</keyword>
<comment type="similarity">
    <text evidence="1">Belongs to the KXD1 family.</text>
</comment>
<dbReference type="PANTHER" id="PTHR13511">
    <property type="entry name" value="KXDL MOTIF-CONTAINING PROTEIN 1"/>
    <property type="match status" value="1"/>
</dbReference>
<dbReference type="PANTHER" id="PTHR13511:SF0">
    <property type="entry name" value="KXDL MOTIF-CONTAINING PROTEIN 1"/>
    <property type="match status" value="1"/>
</dbReference>
<dbReference type="InterPro" id="IPR039843">
    <property type="entry name" value="KXD1-like"/>
</dbReference>
<protein>
    <recommendedName>
        <fullName evidence="2">KxDL domain-containing protein</fullName>
    </recommendedName>
</protein>
<dbReference type="InParanoid" id="A0A3P7ET07"/>
<sequence>MNPNNCSGIDEFLKWDQYRLMTSPYFMSNNHRKEYIICVFMTDSFTSSTSVDGSEEHLVETLMSQVDDEAITTIIGLQKKSLAQFEKTNEMLTNCCVLSASRLEKARKDLAENRQLILEMKSDLESIFRRIRTFKQNYITKYGDVYKHFEQQYRDEEKDE</sequence>
<name>A0A3P7ET07_WUCBA</name>
<accession>A0A3P7ET07</accession>
<gene>
    <name evidence="3" type="ORF">WBA_LOCUS12787</name>
</gene>
<organism evidence="3 4">
    <name type="scientific">Wuchereria bancrofti</name>
    <dbReference type="NCBI Taxonomy" id="6293"/>
    <lineage>
        <taxon>Eukaryota</taxon>
        <taxon>Metazoa</taxon>
        <taxon>Ecdysozoa</taxon>
        <taxon>Nematoda</taxon>
        <taxon>Chromadorea</taxon>
        <taxon>Rhabditida</taxon>
        <taxon>Spirurina</taxon>
        <taxon>Spiruromorpha</taxon>
        <taxon>Filarioidea</taxon>
        <taxon>Onchocercidae</taxon>
        <taxon>Wuchereria</taxon>
    </lineage>
</organism>
<feature type="domain" description="KxDL" evidence="2">
    <location>
        <begin position="62"/>
        <end position="146"/>
    </location>
</feature>
<proteinExistence type="inferred from homology"/>